<feature type="region of interest" description="Disordered" evidence="1">
    <location>
        <begin position="1159"/>
        <end position="1249"/>
    </location>
</feature>
<feature type="region of interest" description="Disordered" evidence="1">
    <location>
        <begin position="1"/>
        <end position="695"/>
    </location>
</feature>
<feature type="compositionally biased region" description="Basic and acidic residues" evidence="1">
    <location>
        <begin position="354"/>
        <end position="368"/>
    </location>
</feature>
<feature type="compositionally biased region" description="Low complexity" evidence="1">
    <location>
        <begin position="280"/>
        <end position="290"/>
    </location>
</feature>
<feature type="compositionally biased region" description="Low complexity" evidence="1">
    <location>
        <begin position="243"/>
        <end position="261"/>
    </location>
</feature>
<feature type="compositionally biased region" description="Polar residues" evidence="1">
    <location>
        <begin position="554"/>
        <end position="565"/>
    </location>
</feature>
<feature type="compositionally biased region" description="Basic and acidic residues" evidence="1">
    <location>
        <begin position="777"/>
        <end position="787"/>
    </location>
</feature>
<feature type="compositionally biased region" description="Polar residues" evidence="1">
    <location>
        <begin position="952"/>
        <end position="983"/>
    </location>
</feature>
<sequence>MARPFPNTFDEDFPTGPQSGVSYQTNINRQKTKKWTEAKAVDYGGDDWGDDDEYDLPPLPPPPPTSKTIGMSQKDQGLAEPSPESRKYGELPTLSGASNPRPRANSFDADDETRNFSNSTAQLPPSTNAPATRFSQITGMPTVRMPSGSPSTSGGTQQPAQAAPGLQKHAQEPSNAAVFQQEEPLPGPGRVHTESSVMSGASDTRTPSAASDYYARRDFSPSAVPSPLSTRFSPVPGGATDTPSQRFPPRKSSSSQSAAPPLADITRSPTQDTTPKPWAADRAASPGASAQSPTSPSSGKSVFIRPAEIYKRAEEERRQSIDSARKPSMDSSVGSDPSRPAIREKCSSDSLGDLSRRRTSCDNEDGRRMMPMLETVKERKNHDELEDVIVNEHASQHGPVSDSRGQSALQSRDRGVSDIKRHTSQMLPDLTKLSGFGMDMFDPEDLRAIREEPETTPTTSKSPSSEHGSKLRSQPSVGFNSVVHQAFDRMDDQSDPNTPVSSGVRRTDSESTGTAGISPIMSRVPSTAIPETRNRTSAILEATEPVSPEAAGATSDTCDGQQSQAVPGFKPGHRRDISTPSPGNSPARTPDLAPPHMIAGSQHGIIDGTSPGAAFQAHDEPLQEQRPLTEREDSFRPSLPGGWTSYATTTLSETPSPAVAETPTVEVPPQVLDGLDEDEDAVTPTAAKHAPPQNTVDDIVAGAAVSGVVVNRHVATSPDSGDHKSASSNFAVSPGADYSIPKPGPLGEAPAETQLRPDGRSAPALTEPQPPPPLPKDTLEENVRSEIPDCLPEPAVPLKQGNQDVFVTEDNTQPFKESDIPILTTDTRDSDEENDQLRKEIVKSLSPRPSFVVAHDNSTLSRPVDSSASCLNETRESLYLPGDYDSYWGSREPEEEVHTRPETPKGAQSSPEVPHYNADTPKHLEVDAPVNIPAPLSPRYQPDGSLQPPRPSLQSRFSWEQSSGNATAGYLTTTDAPWQSSVPSELPGSDVPAPEVKQALPEIPDQGSILSNGEHHAARYAPMLAGSAAALGGVAGATYSDKPEEKSRQLSLVEEIDSNMSSNPVSPIPPEDEHPARSSPQHSSTSPELSPHPAPPSTVSPVQPSASAVSTGRLIAFREIVSLKSPQERIKVFDETRERFAGMDSGLNDWISQMQTRFPEEHGGASSSWGPFRASMPSGSVRAKFVRASGGAAPPTQQPNPQQHFNASSPPSTSTTSSGIPPGPRHGSSLPVGSGSQPGFGASGSKITTDKVQAKGKEFLHTAGIFGGKAGKAGKGLLTKGKHKLQAARGGDKVD</sequence>
<feature type="compositionally biased region" description="Polar residues" evidence="1">
    <location>
        <begin position="194"/>
        <end position="209"/>
    </location>
</feature>
<dbReference type="EMBL" id="JAUBYV010000001">
    <property type="protein sequence ID" value="KAK2629515.1"/>
    <property type="molecule type" value="Genomic_DNA"/>
</dbReference>
<feature type="compositionally biased region" description="Basic and acidic residues" evidence="1">
    <location>
        <begin position="617"/>
        <end position="635"/>
    </location>
</feature>
<keyword evidence="3" id="KW-1185">Reference proteome</keyword>
<evidence type="ECO:0000313" key="3">
    <source>
        <dbReference type="Proteomes" id="UP001285354"/>
    </source>
</evidence>
<feature type="compositionally biased region" description="Low complexity" evidence="1">
    <location>
        <begin position="146"/>
        <end position="159"/>
    </location>
</feature>
<feature type="compositionally biased region" description="Low complexity" evidence="1">
    <location>
        <begin position="455"/>
        <end position="466"/>
    </location>
</feature>
<evidence type="ECO:0000313" key="2">
    <source>
        <dbReference type="EMBL" id="KAK2629515.1"/>
    </source>
</evidence>
<feature type="compositionally biased region" description="Low complexity" evidence="1">
    <location>
        <begin position="1099"/>
        <end position="1108"/>
    </location>
</feature>
<accession>A0AAD9T545</accession>
<feature type="compositionally biased region" description="Polar residues" evidence="1">
    <location>
        <begin position="16"/>
        <end position="29"/>
    </location>
</feature>
<feature type="compositionally biased region" description="Acidic residues" evidence="1">
    <location>
        <begin position="44"/>
        <end position="55"/>
    </location>
</feature>
<feature type="compositionally biased region" description="Polar residues" evidence="1">
    <location>
        <begin position="1078"/>
        <end position="1088"/>
    </location>
</feature>
<evidence type="ECO:0000256" key="1">
    <source>
        <dbReference type="SAM" id="MobiDB-lite"/>
    </source>
</evidence>
<feature type="compositionally biased region" description="Polar residues" evidence="1">
    <location>
        <begin position="115"/>
        <end position="139"/>
    </location>
</feature>
<feature type="compositionally biased region" description="Polar residues" evidence="1">
    <location>
        <begin position="645"/>
        <end position="655"/>
    </location>
</feature>
<feature type="compositionally biased region" description="Polar residues" evidence="1">
    <location>
        <begin position="66"/>
        <end position="75"/>
    </location>
</feature>
<feature type="compositionally biased region" description="Basic and acidic residues" evidence="1">
    <location>
        <begin position="411"/>
        <end position="421"/>
    </location>
</feature>
<comment type="caution">
    <text evidence="2">The sequence shown here is derived from an EMBL/GenBank/DDBJ whole genome shotgun (WGS) entry which is preliminary data.</text>
</comment>
<feature type="compositionally biased region" description="Polar residues" evidence="1">
    <location>
        <begin position="291"/>
        <end position="300"/>
    </location>
</feature>
<proteinExistence type="predicted"/>
<feature type="compositionally biased region" description="Polar residues" evidence="1">
    <location>
        <begin position="800"/>
        <end position="815"/>
    </location>
</feature>
<feature type="compositionally biased region" description="Polar residues" evidence="1">
    <location>
        <begin position="578"/>
        <end position="587"/>
    </location>
</feature>
<feature type="region of interest" description="Disordered" evidence="1">
    <location>
        <begin position="880"/>
        <end position="1010"/>
    </location>
</feature>
<feature type="region of interest" description="Disordered" evidence="1">
    <location>
        <begin position="1038"/>
        <end position="1108"/>
    </location>
</feature>
<dbReference type="Proteomes" id="UP001285354">
    <property type="component" value="Unassembled WGS sequence"/>
</dbReference>
<feature type="region of interest" description="Disordered" evidence="1">
    <location>
        <begin position="1269"/>
        <end position="1295"/>
    </location>
</feature>
<feature type="compositionally biased region" description="Basic and acidic residues" evidence="1">
    <location>
        <begin position="444"/>
        <end position="453"/>
    </location>
</feature>
<gene>
    <name evidence="2" type="ORF">QTJ16_000335</name>
</gene>
<feature type="region of interest" description="Disordered" evidence="1">
    <location>
        <begin position="714"/>
        <end position="835"/>
    </location>
</feature>
<feature type="compositionally biased region" description="Basic and acidic residues" evidence="1">
    <location>
        <begin position="308"/>
        <end position="328"/>
    </location>
</feature>
<reference evidence="2" key="1">
    <citation type="submission" date="2023-06" db="EMBL/GenBank/DDBJ databases">
        <title>Draft genome of Marssonina rosae.</title>
        <authorList>
            <person name="Cheng Q."/>
        </authorList>
    </citation>
    <scope>NUCLEOTIDE SEQUENCE</scope>
    <source>
        <strain evidence="2">R4</strain>
    </source>
</reference>
<protein>
    <submittedName>
        <fullName evidence="2">Uncharacterized protein</fullName>
    </submittedName>
</protein>
<organism evidence="2 3">
    <name type="scientific">Diplocarpon rosae</name>
    <dbReference type="NCBI Taxonomy" id="946125"/>
    <lineage>
        <taxon>Eukaryota</taxon>
        <taxon>Fungi</taxon>
        <taxon>Dikarya</taxon>
        <taxon>Ascomycota</taxon>
        <taxon>Pezizomycotina</taxon>
        <taxon>Leotiomycetes</taxon>
        <taxon>Helotiales</taxon>
        <taxon>Drepanopezizaceae</taxon>
        <taxon>Diplocarpon</taxon>
    </lineage>
</organism>
<feature type="compositionally biased region" description="Polar residues" evidence="1">
    <location>
        <begin position="471"/>
        <end position="483"/>
    </location>
</feature>
<name>A0AAD9T545_9HELO</name>
<feature type="compositionally biased region" description="Low complexity" evidence="1">
    <location>
        <begin position="1199"/>
        <end position="1220"/>
    </location>
</feature>